<keyword evidence="3" id="KW-1185">Reference proteome</keyword>
<keyword evidence="1" id="KW-0812">Transmembrane</keyword>
<evidence type="ECO:0000313" key="2">
    <source>
        <dbReference type="EMBL" id="MDZ7513755.1"/>
    </source>
</evidence>
<name>A0ABU5MLX1_9GAMM</name>
<evidence type="ECO:0000313" key="3">
    <source>
        <dbReference type="Proteomes" id="UP001290894"/>
    </source>
</evidence>
<sequence length="151" mass="16349">MEFTSWRNILVAAGVAVALSVAAYNDHHRHALTDGAEGRDAVGLVTEVHWDEKRGRKSNFVLNVEFKTEDGQSRVEKIAVSNDLGNRMRATDEAEEIDIRYNAEDPSVAVAVAAGEADNSLLLLWLAIASALVTLALLATRVVQGRKAQPA</sequence>
<evidence type="ECO:0000256" key="1">
    <source>
        <dbReference type="SAM" id="Phobius"/>
    </source>
</evidence>
<reference evidence="2 3" key="1">
    <citation type="submission" date="2023-12" db="EMBL/GenBank/DDBJ databases">
        <title>'Antibacterial potential of Stenotrophomonas maltophilia cystic fibrosis isolates' (manuscript under preparation).</title>
        <authorList>
            <person name="Crisan C.V."/>
            <person name="Pettis M."/>
            <person name="Goldberg J.B."/>
        </authorList>
    </citation>
    <scope>NUCLEOTIDE SEQUENCE [LARGE SCALE GENOMIC DNA]</scope>
    <source>
        <strain evidence="2 3">CCV155</strain>
    </source>
</reference>
<keyword evidence="1" id="KW-1133">Transmembrane helix</keyword>
<accession>A0ABU5MLX1</accession>
<dbReference type="Proteomes" id="UP001290894">
    <property type="component" value="Unassembled WGS sequence"/>
</dbReference>
<proteinExistence type="predicted"/>
<protein>
    <recommendedName>
        <fullName evidence="4">DUF3592 domain-containing protein</fullName>
    </recommendedName>
</protein>
<keyword evidence="1" id="KW-0472">Membrane</keyword>
<organism evidence="2 3">
    <name type="scientific">Stenotrophomonas muris</name>
    <dbReference type="NCBI Taxonomy" id="2963283"/>
    <lineage>
        <taxon>Bacteria</taxon>
        <taxon>Pseudomonadati</taxon>
        <taxon>Pseudomonadota</taxon>
        <taxon>Gammaproteobacteria</taxon>
        <taxon>Lysobacterales</taxon>
        <taxon>Lysobacteraceae</taxon>
        <taxon>Stenotrophomonas</taxon>
    </lineage>
</organism>
<dbReference type="RefSeq" id="WP_142234936.1">
    <property type="nucleotide sequence ID" value="NZ_CP196982.1"/>
</dbReference>
<gene>
    <name evidence="2" type="ORF">U5F72_18230</name>
</gene>
<evidence type="ECO:0008006" key="4">
    <source>
        <dbReference type="Google" id="ProtNLM"/>
    </source>
</evidence>
<feature type="transmembrane region" description="Helical" evidence="1">
    <location>
        <begin position="122"/>
        <end position="143"/>
    </location>
</feature>
<comment type="caution">
    <text evidence="2">The sequence shown here is derived from an EMBL/GenBank/DDBJ whole genome shotgun (WGS) entry which is preliminary data.</text>
</comment>
<dbReference type="EMBL" id="JAXUAC010000040">
    <property type="protein sequence ID" value="MDZ7513755.1"/>
    <property type="molecule type" value="Genomic_DNA"/>
</dbReference>